<accession>A0ABD2AY65</accession>
<proteinExistence type="predicted"/>
<reference evidence="1 2" key="1">
    <citation type="journal article" date="2024" name="Ann. Entomol. Soc. Am.">
        <title>Genomic analyses of the southern and eastern yellowjacket wasps (Hymenoptera: Vespidae) reveal evolutionary signatures of social life.</title>
        <authorList>
            <person name="Catto M.A."/>
            <person name="Caine P.B."/>
            <person name="Orr S.E."/>
            <person name="Hunt B.G."/>
            <person name="Goodisman M.A.D."/>
        </authorList>
    </citation>
    <scope>NUCLEOTIDE SEQUENCE [LARGE SCALE GENOMIC DNA]</scope>
    <source>
        <strain evidence="1">232</strain>
        <tissue evidence="1">Head and thorax</tissue>
    </source>
</reference>
<comment type="caution">
    <text evidence="1">The sequence shown here is derived from an EMBL/GenBank/DDBJ whole genome shotgun (WGS) entry which is preliminary data.</text>
</comment>
<organism evidence="1 2">
    <name type="scientific">Vespula maculifrons</name>
    <name type="common">Eastern yellow jacket</name>
    <name type="synonym">Wasp</name>
    <dbReference type="NCBI Taxonomy" id="7453"/>
    <lineage>
        <taxon>Eukaryota</taxon>
        <taxon>Metazoa</taxon>
        <taxon>Ecdysozoa</taxon>
        <taxon>Arthropoda</taxon>
        <taxon>Hexapoda</taxon>
        <taxon>Insecta</taxon>
        <taxon>Pterygota</taxon>
        <taxon>Neoptera</taxon>
        <taxon>Endopterygota</taxon>
        <taxon>Hymenoptera</taxon>
        <taxon>Apocrita</taxon>
        <taxon>Aculeata</taxon>
        <taxon>Vespoidea</taxon>
        <taxon>Vespidae</taxon>
        <taxon>Vespinae</taxon>
        <taxon>Vespula</taxon>
    </lineage>
</organism>
<name>A0ABD2AY65_VESMC</name>
<evidence type="ECO:0000313" key="2">
    <source>
        <dbReference type="Proteomes" id="UP001607303"/>
    </source>
</evidence>
<sequence length="70" mass="8387">MTSCRSINQSSISHSITVIKVNYSVSFFEYILFSYKIEDREKIKILIRLVIKLFADNYRYKKKLFRSLLS</sequence>
<gene>
    <name evidence="1" type="ORF">V1477_018501</name>
</gene>
<dbReference type="AlphaFoldDB" id="A0ABD2AY65"/>
<keyword evidence="2" id="KW-1185">Reference proteome</keyword>
<protein>
    <submittedName>
        <fullName evidence="1">Uncharacterized protein</fullName>
    </submittedName>
</protein>
<dbReference type="EMBL" id="JAYRBN010000112">
    <property type="protein sequence ID" value="KAL2724640.1"/>
    <property type="molecule type" value="Genomic_DNA"/>
</dbReference>
<dbReference type="Proteomes" id="UP001607303">
    <property type="component" value="Unassembled WGS sequence"/>
</dbReference>
<evidence type="ECO:0000313" key="1">
    <source>
        <dbReference type="EMBL" id="KAL2724640.1"/>
    </source>
</evidence>